<accession>A0A0C2HIK2</accession>
<keyword evidence="1 2" id="KW-1015">Disulfide bond</keyword>
<feature type="region of interest" description="Disordered" evidence="3">
    <location>
        <begin position="1"/>
        <end position="24"/>
    </location>
</feature>
<dbReference type="PROSITE" id="PS50026">
    <property type="entry name" value="EGF_3"/>
    <property type="match status" value="1"/>
</dbReference>
<proteinExistence type="predicted"/>
<evidence type="ECO:0000256" key="1">
    <source>
        <dbReference type="ARBA" id="ARBA00023157"/>
    </source>
</evidence>
<dbReference type="SMART" id="SM00179">
    <property type="entry name" value="EGF_CA"/>
    <property type="match status" value="1"/>
</dbReference>
<dbReference type="CDD" id="cd00054">
    <property type="entry name" value="EGF_CA"/>
    <property type="match status" value="1"/>
</dbReference>
<name>A0A0C2HIK2_9BILA</name>
<dbReference type="PROSITE" id="PS00010">
    <property type="entry name" value="ASX_HYDROXYL"/>
    <property type="match status" value="1"/>
</dbReference>
<dbReference type="PROSITE" id="PS01186">
    <property type="entry name" value="EGF_2"/>
    <property type="match status" value="1"/>
</dbReference>
<keyword evidence="6" id="KW-1185">Reference proteome</keyword>
<reference evidence="5 6" key="1">
    <citation type="submission" date="2013-12" db="EMBL/GenBank/DDBJ databases">
        <title>Draft genome of the parsitic nematode Ancylostoma duodenale.</title>
        <authorList>
            <person name="Mitreva M."/>
        </authorList>
    </citation>
    <scope>NUCLEOTIDE SEQUENCE [LARGE SCALE GENOMIC DNA]</scope>
    <source>
        <strain evidence="5 6">Zhejiang</strain>
    </source>
</reference>
<gene>
    <name evidence="5" type="ORF">ANCDUO_00251</name>
</gene>
<dbReference type="InterPro" id="IPR000742">
    <property type="entry name" value="EGF"/>
</dbReference>
<dbReference type="Proteomes" id="UP000054047">
    <property type="component" value="Unassembled WGS sequence"/>
</dbReference>
<evidence type="ECO:0000313" key="6">
    <source>
        <dbReference type="Proteomes" id="UP000054047"/>
    </source>
</evidence>
<feature type="disulfide bond" evidence="2">
    <location>
        <begin position="91"/>
        <end position="100"/>
    </location>
</feature>
<dbReference type="Gene3D" id="2.10.25.10">
    <property type="entry name" value="Laminin"/>
    <property type="match status" value="1"/>
</dbReference>
<dbReference type="AlphaFoldDB" id="A0A0C2HIK2"/>
<dbReference type="OrthoDB" id="5872543at2759"/>
<protein>
    <submittedName>
        <fullName evidence="5">EGF-like domain protein</fullName>
    </submittedName>
</protein>
<sequence>MAGIERGETPPRIEKLTTTPPGIASGDNGLLVPFEEAYPHRLNCHPIFGQDLYDLVQQVTTTCLSSPQCGHASPCVRGECRDLWNTFTCICPLGFGGRLCEINLDDCSRIYCGKGHCVDGIGEARMALNAANKHVEMAERVKTRTRKALFVCAGQDFLGLSVKNAKIPVKTDLVFMDIAKPRLLNLNVNAKRDTKGGPAPT</sequence>
<organism evidence="5 6">
    <name type="scientific">Ancylostoma duodenale</name>
    <dbReference type="NCBI Taxonomy" id="51022"/>
    <lineage>
        <taxon>Eukaryota</taxon>
        <taxon>Metazoa</taxon>
        <taxon>Ecdysozoa</taxon>
        <taxon>Nematoda</taxon>
        <taxon>Chromadorea</taxon>
        <taxon>Rhabditida</taxon>
        <taxon>Rhabditina</taxon>
        <taxon>Rhabditomorpha</taxon>
        <taxon>Strongyloidea</taxon>
        <taxon>Ancylostomatidae</taxon>
        <taxon>Ancylostomatinae</taxon>
        <taxon>Ancylostoma</taxon>
    </lineage>
</organism>
<evidence type="ECO:0000313" key="5">
    <source>
        <dbReference type="EMBL" id="KIH69411.1"/>
    </source>
</evidence>
<dbReference type="SUPFAM" id="SSF57196">
    <property type="entry name" value="EGF/Laminin"/>
    <property type="match status" value="1"/>
</dbReference>
<keyword evidence="2" id="KW-0245">EGF-like domain</keyword>
<dbReference type="Pfam" id="PF00008">
    <property type="entry name" value="EGF"/>
    <property type="match status" value="1"/>
</dbReference>
<feature type="compositionally biased region" description="Basic and acidic residues" evidence="3">
    <location>
        <begin position="1"/>
        <end position="15"/>
    </location>
</feature>
<dbReference type="EMBL" id="KN726162">
    <property type="protein sequence ID" value="KIH69411.1"/>
    <property type="molecule type" value="Genomic_DNA"/>
</dbReference>
<dbReference type="PROSITE" id="PS00022">
    <property type="entry name" value="EGF_1"/>
    <property type="match status" value="1"/>
</dbReference>
<dbReference type="InterPro" id="IPR001881">
    <property type="entry name" value="EGF-like_Ca-bd_dom"/>
</dbReference>
<dbReference type="GO" id="GO:0005509">
    <property type="term" value="F:calcium ion binding"/>
    <property type="evidence" value="ECO:0007669"/>
    <property type="project" value="InterPro"/>
</dbReference>
<feature type="domain" description="EGF-like" evidence="4">
    <location>
        <begin position="65"/>
        <end position="101"/>
    </location>
</feature>
<evidence type="ECO:0000256" key="3">
    <source>
        <dbReference type="SAM" id="MobiDB-lite"/>
    </source>
</evidence>
<comment type="caution">
    <text evidence="2">Lacks conserved residue(s) required for the propagation of feature annotation.</text>
</comment>
<evidence type="ECO:0000259" key="4">
    <source>
        <dbReference type="PROSITE" id="PS50026"/>
    </source>
</evidence>
<dbReference type="InterPro" id="IPR000152">
    <property type="entry name" value="EGF-type_Asp/Asn_hydroxyl_site"/>
</dbReference>
<evidence type="ECO:0000256" key="2">
    <source>
        <dbReference type="PROSITE-ProRule" id="PRU00076"/>
    </source>
</evidence>